<name>A0A6P3IY08_BISBB</name>
<evidence type="ECO:0000256" key="12">
    <source>
        <dbReference type="SAM" id="MobiDB-lite"/>
    </source>
</evidence>
<dbReference type="OrthoDB" id="10041077at2759"/>
<feature type="region of interest" description="Disordered" evidence="12">
    <location>
        <begin position="300"/>
        <end position="360"/>
    </location>
</feature>
<keyword evidence="6" id="KW-0597">Phosphoprotein</keyword>
<dbReference type="PANTHER" id="PTHR15963:SF3">
    <property type="entry name" value="PROTEIN TAMALIN"/>
    <property type="match status" value="1"/>
</dbReference>
<evidence type="ECO:0000256" key="11">
    <source>
        <dbReference type="ARBA" id="ARBA00058705"/>
    </source>
</evidence>
<dbReference type="GO" id="GO:0048471">
    <property type="term" value="C:perinuclear region of cytoplasm"/>
    <property type="evidence" value="ECO:0007669"/>
    <property type="project" value="UniProtKB-SubCell"/>
</dbReference>
<organism evidence="14 15">
    <name type="scientific">Bison bison bison</name>
    <name type="common">North American plains bison</name>
    <dbReference type="NCBI Taxonomy" id="43346"/>
    <lineage>
        <taxon>Eukaryota</taxon>
        <taxon>Metazoa</taxon>
        <taxon>Chordata</taxon>
        <taxon>Craniata</taxon>
        <taxon>Vertebrata</taxon>
        <taxon>Euteleostomi</taxon>
        <taxon>Mammalia</taxon>
        <taxon>Eutheria</taxon>
        <taxon>Laurasiatheria</taxon>
        <taxon>Artiodactyla</taxon>
        <taxon>Ruminantia</taxon>
        <taxon>Pecora</taxon>
        <taxon>Bovidae</taxon>
        <taxon>Bovinae</taxon>
        <taxon>Bison</taxon>
    </lineage>
</organism>
<feature type="domain" description="PDZ" evidence="13">
    <location>
        <begin position="133"/>
        <end position="222"/>
    </location>
</feature>
<gene>
    <name evidence="15" type="primary">GRASP</name>
</gene>
<evidence type="ECO:0000256" key="1">
    <source>
        <dbReference type="ARBA" id="ARBA00004413"/>
    </source>
</evidence>
<accession>A0A6P3IY08</accession>
<dbReference type="SMART" id="SM00228">
    <property type="entry name" value="PDZ"/>
    <property type="match status" value="1"/>
</dbReference>
<dbReference type="RefSeq" id="XP_010856382.1">
    <property type="nucleotide sequence ID" value="XM_010858080.1"/>
</dbReference>
<dbReference type="AlphaFoldDB" id="A0A6P3IY08"/>
<dbReference type="GO" id="GO:0007165">
    <property type="term" value="P:signal transduction"/>
    <property type="evidence" value="ECO:0007669"/>
    <property type="project" value="TreeGrafter"/>
</dbReference>
<dbReference type="Gene3D" id="2.30.42.10">
    <property type="match status" value="1"/>
</dbReference>
<dbReference type="KEGG" id="bbis:105001707"/>
<keyword evidence="4" id="KW-0488">Methylation</keyword>
<keyword evidence="8" id="KW-0472">Membrane</keyword>
<evidence type="ECO:0000256" key="2">
    <source>
        <dbReference type="ARBA" id="ARBA00004556"/>
    </source>
</evidence>
<evidence type="ECO:0000313" key="15">
    <source>
        <dbReference type="RefSeq" id="XP_010856382.1"/>
    </source>
</evidence>
<dbReference type="InterPro" id="IPR052122">
    <property type="entry name" value="Intracell_Traff_Signaling_Reg"/>
</dbReference>
<evidence type="ECO:0000256" key="5">
    <source>
        <dbReference type="ARBA" id="ARBA00022490"/>
    </source>
</evidence>
<protein>
    <submittedName>
        <fullName evidence="15">General receptor for phosphoinositides 1-associated scaffold protein</fullName>
    </submittedName>
</protein>
<proteinExistence type="predicted"/>
<dbReference type="PROSITE" id="PS50106">
    <property type="entry name" value="PDZ"/>
    <property type="match status" value="1"/>
</dbReference>
<evidence type="ECO:0000313" key="14">
    <source>
        <dbReference type="Proteomes" id="UP000515208"/>
    </source>
</evidence>
<evidence type="ECO:0000256" key="10">
    <source>
        <dbReference type="ARBA" id="ARBA00034100"/>
    </source>
</evidence>
<keyword evidence="5" id="KW-0963">Cytoplasm</keyword>
<keyword evidence="3" id="KW-1003">Cell membrane</keyword>
<dbReference type="GO" id="GO:0098978">
    <property type="term" value="C:glutamatergic synapse"/>
    <property type="evidence" value="ECO:0007669"/>
    <property type="project" value="UniProtKB-ARBA"/>
</dbReference>
<dbReference type="Proteomes" id="UP000515208">
    <property type="component" value="Unplaced"/>
</dbReference>
<dbReference type="FunFam" id="2.30.42.10:FF:000157">
    <property type="entry name" value="General receptor for phosphoinositides 1-associated scaffold protein"/>
    <property type="match status" value="1"/>
</dbReference>
<evidence type="ECO:0000256" key="3">
    <source>
        <dbReference type="ARBA" id="ARBA00022475"/>
    </source>
</evidence>
<dbReference type="InterPro" id="IPR036034">
    <property type="entry name" value="PDZ_sf"/>
</dbReference>
<keyword evidence="9" id="KW-0628">Postsynaptic cell membrane</keyword>
<dbReference type="InterPro" id="IPR001478">
    <property type="entry name" value="PDZ"/>
</dbReference>
<dbReference type="CDD" id="cd06713">
    <property type="entry name" value="PDZ_tamalin_CYTIP-like"/>
    <property type="match status" value="1"/>
</dbReference>
<keyword evidence="14" id="KW-1185">Reference proteome</keyword>
<dbReference type="PANTHER" id="PTHR15963">
    <property type="entry name" value="GENERAL RECEPTOR FOR PHOSPHOINOSITIDES 1-ASSOCIATED SCAFFOLD PROTEIN-RELATED"/>
    <property type="match status" value="1"/>
</dbReference>
<keyword evidence="15" id="KW-0675">Receptor</keyword>
<evidence type="ECO:0000256" key="4">
    <source>
        <dbReference type="ARBA" id="ARBA00022481"/>
    </source>
</evidence>
<evidence type="ECO:0000256" key="7">
    <source>
        <dbReference type="ARBA" id="ARBA00023018"/>
    </source>
</evidence>
<dbReference type="SUPFAM" id="SSF50156">
    <property type="entry name" value="PDZ domain-like"/>
    <property type="match status" value="1"/>
</dbReference>
<keyword evidence="7" id="KW-0770">Synapse</keyword>
<dbReference type="CTD" id="160622"/>
<evidence type="ECO:0000256" key="6">
    <source>
        <dbReference type="ARBA" id="ARBA00022553"/>
    </source>
</evidence>
<dbReference type="GO" id="GO:0045211">
    <property type="term" value="C:postsynaptic membrane"/>
    <property type="evidence" value="ECO:0007669"/>
    <property type="project" value="UniProtKB-SubCell"/>
</dbReference>
<comment type="subcellular location">
    <subcellularLocation>
        <location evidence="1">Cell membrane</location>
        <topology evidence="1">Peripheral membrane protein</topology>
        <orientation evidence="1">Cytoplasmic side</orientation>
    </subcellularLocation>
    <subcellularLocation>
        <location evidence="2">Cytoplasm</location>
        <location evidence="2">Perinuclear region</location>
    </subcellularLocation>
    <subcellularLocation>
        <location evidence="10">Postsynaptic cell membrane</location>
    </subcellularLocation>
</comment>
<reference evidence="15" key="1">
    <citation type="submission" date="2025-08" db="UniProtKB">
        <authorList>
            <consortium name="RefSeq"/>
        </authorList>
    </citation>
    <scope>IDENTIFICATION</scope>
    <source>
        <tissue evidence="15">Blood</tissue>
    </source>
</reference>
<dbReference type="GeneID" id="105001707"/>
<evidence type="ECO:0000256" key="8">
    <source>
        <dbReference type="ARBA" id="ARBA00023136"/>
    </source>
</evidence>
<sequence>MTPYLTKSLCNLARSRASTQGTTDDRDFGWAIPTTLVGWPPQTTQPRVGGRPTVSICLLEKDYLSPNIRSSGPPAAAAGPGTPGDELYAALEDYHPAELYRALAVSGGTLPRRKGSGFRWKNLSQSPEQQRKVLTLEKEENQTFGFEIQTYGLHHREEQRVEMVTFVCRVHESSPAQLAGLTPGDTIASVNGLNVEGIRHREIVDIIKASGNVLRLETLYGTSIRKAELEARLQYLKQTLYEKWGEYRSLMVQEQRLVHGLVVKDPSIYDTLESVRSCLYGAGLLPGSLPFGPLLAAPGGSRGGARRTGGDSDDAVYPSVGSDVSPPHPGRRGLLAGCVHPEEAEEVPRAGLDPTSQLMA</sequence>
<dbReference type="Pfam" id="PF00595">
    <property type="entry name" value="PDZ"/>
    <property type="match status" value="1"/>
</dbReference>
<evidence type="ECO:0000259" key="13">
    <source>
        <dbReference type="PROSITE" id="PS50106"/>
    </source>
</evidence>
<comment type="function">
    <text evidence="11">Plays a role in intracellular trafficking and contributes to the macromolecular organization of group 1 metabotropic glutamate receptors (mGluRs) at synapses.</text>
</comment>
<evidence type="ECO:0000256" key="9">
    <source>
        <dbReference type="ARBA" id="ARBA00023257"/>
    </source>
</evidence>